<evidence type="ECO:0000313" key="2">
    <source>
        <dbReference type="EMBL" id="ETM48252.1"/>
    </source>
</evidence>
<proteinExistence type="predicted"/>
<gene>
    <name evidence="2" type="ORF">L914_07177</name>
</gene>
<feature type="region of interest" description="Disordered" evidence="1">
    <location>
        <begin position="65"/>
        <end position="100"/>
    </location>
</feature>
<feature type="compositionally biased region" description="Basic and acidic residues" evidence="1">
    <location>
        <begin position="67"/>
        <end position="77"/>
    </location>
</feature>
<evidence type="ECO:0000256" key="1">
    <source>
        <dbReference type="SAM" id="MobiDB-lite"/>
    </source>
</evidence>
<protein>
    <submittedName>
        <fullName evidence="2">Uncharacterized protein</fullName>
    </submittedName>
</protein>
<dbReference type="AlphaFoldDB" id="W2NHZ7"/>
<reference evidence="2" key="1">
    <citation type="submission" date="2013-11" db="EMBL/GenBank/DDBJ databases">
        <title>The Genome Sequence of Phytophthora parasitica IAC_01/95.</title>
        <authorList>
            <consortium name="The Broad Institute Genomics Platform"/>
            <person name="Russ C."/>
            <person name="Tyler B."/>
            <person name="Panabieres F."/>
            <person name="Shan W."/>
            <person name="Tripathy S."/>
            <person name="Grunwald N."/>
            <person name="Machado M."/>
            <person name="Johnson C.S."/>
            <person name="Arredondo F."/>
            <person name="Hong C."/>
            <person name="Coffey M."/>
            <person name="Young S.K."/>
            <person name="Zeng Q."/>
            <person name="Gargeya S."/>
            <person name="Fitzgerald M."/>
            <person name="Abouelleil A."/>
            <person name="Alvarado L."/>
            <person name="Chapman S.B."/>
            <person name="Gainer-Dewar J."/>
            <person name="Goldberg J."/>
            <person name="Griggs A."/>
            <person name="Gujja S."/>
            <person name="Hansen M."/>
            <person name="Howarth C."/>
            <person name="Imamovic A."/>
            <person name="Ireland A."/>
            <person name="Larimer J."/>
            <person name="McCowan C."/>
            <person name="Murphy C."/>
            <person name="Pearson M."/>
            <person name="Poon T.W."/>
            <person name="Priest M."/>
            <person name="Roberts A."/>
            <person name="Saif S."/>
            <person name="Shea T."/>
            <person name="Sykes S."/>
            <person name="Wortman J."/>
            <person name="Nusbaum C."/>
            <person name="Birren B."/>
        </authorList>
    </citation>
    <scope>NUCLEOTIDE SEQUENCE [LARGE SCALE GENOMIC DNA]</scope>
    <source>
        <strain evidence="2">IAC_01/95</strain>
    </source>
</reference>
<organism evidence="2">
    <name type="scientific">Phytophthora nicotianae</name>
    <name type="common">Potato buckeye rot agent</name>
    <name type="synonym">Phytophthora parasitica</name>
    <dbReference type="NCBI Taxonomy" id="4792"/>
    <lineage>
        <taxon>Eukaryota</taxon>
        <taxon>Sar</taxon>
        <taxon>Stramenopiles</taxon>
        <taxon>Oomycota</taxon>
        <taxon>Peronosporomycetes</taxon>
        <taxon>Peronosporales</taxon>
        <taxon>Peronosporaceae</taxon>
        <taxon>Phytophthora</taxon>
    </lineage>
</organism>
<sequence>MNPTPKPYLGSLRNKRPPTNSCASYNFVRLSSTDLHLPFNTLNDGTSPEASYLHESESQYWDFGIDSYRDDDQHDDNGQPSDQDMVLNEASTHLTRPEDR</sequence>
<dbReference type="EMBL" id="KI692444">
    <property type="protein sequence ID" value="ETM48252.1"/>
    <property type="molecule type" value="Genomic_DNA"/>
</dbReference>
<dbReference type="Proteomes" id="UP000054532">
    <property type="component" value="Unassembled WGS sequence"/>
</dbReference>
<name>W2NHZ7_PHYNI</name>
<accession>W2NHZ7</accession>